<keyword evidence="3" id="KW-1185">Reference proteome</keyword>
<evidence type="ECO:0000313" key="4">
    <source>
        <dbReference type="Proteomes" id="UP001241110"/>
    </source>
</evidence>
<evidence type="ECO:0000313" key="2">
    <source>
        <dbReference type="EMBL" id="MDJ1494334.1"/>
    </source>
</evidence>
<sequence>MTDQELDILDELHFVQSFSYLSENLELTEEMLKQTLYELAQKGWIKVLQSVDEEIPVSDSDFEKSYHTFYYLATKKGLLAFHSTGE</sequence>
<comment type="caution">
    <text evidence="1">The sequence shown here is derived from an EMBL/GenBank/DDBJ whole genome shotgun (WGS) entry which is preliminary data.</text>
</comment>
<organism evidence="1 4">
    <name type="scientific">Xanthocytophaga flava</name>
    <dbReference type="NCBI Taxonomy" id="3048013"/>
    <lineage>
        <taxon>Bacteria</taxon>
        <taxon>Pseudomonadati</taxon>
        <taxon>Bacteroidota</taxon>
        <taxon>Cytophagia</taxon>
        <taxon>Cytophagales</taxon>
        <taxon>Rhodocytophagaceae</taxon>
        <taxon>Xanthocytophaga</taxon>
    </lineage>
</organism>
<dbReference type="RefSeq" id="WP_313982880.1">
    <property type="nucleotide sequence ID" value="NZ_JASJOS010000010.1"/>
</dbReference>
<dbReference type="Proteomes" id="UP001241110">
    <property type="component" value="Unassembled WGS sequence"/>
</dbReference>
<accession>A0AAE3QQ36</accession>
<evidence type="ECO:0000313" key="1">
    <source>
        <dbReference type="EMBL" id="MDJ1483225.1"/>
    </source>
</evidence>
<dbReference type="Proteomes" id="UP001228581">
    <property type="component" value="Unassembled WGS sequence"/>
</dbReference>
<dbReference type="AlphaFoldDB" id="A0AAE3QQ36"/>
<dbReference type="EMBL" id="JASJOT010000009">
    <property type="protein sequence ID" value="MDJ1494334.1"/>
    <property type="molecule type" value="Genomic_DNA"/>
</dbReference>
<reference evidence="1 3" key="1">
    <citation type="submission" date="2023-05" db="EMBL/GenBank/DDBJ databases">
        <authorList>
            <person name="Zhang X."/>
        </authorList>
    </citation>
    <scope>NUCLEOTIDE SEQUENCE</scope>
    <source>
        <strain evidence="2 3">DM2B3-1</strain>
        <strain evidence="1">YF14B1</strain>
    </source>
</reference>
<name>A0AAE3QQ36_9BACT</name>
<proteinExistence type="predicted"/>
<evidence type="ECO:0000313" key="3">
    <source>
        <dbReference type="Proteomes" id="UP001228581"/>
    </source>
</evidence>
<gene>
    <name evidence="1" type="ORF">QNI16_22195</name>
    <name evidence="2" type="ORF">QNI19_15430</name>
</gene>
<protein>
    <submittedName>
        <fullName evidence="1">Uncharacterized protein</fullName>
    </submittedName>
</protein>
<dbReference type="EMBL" id="JASJOS010000010">
    <property type="protein sequence ID" value="MDJ1483225.1"/>
    <property type="molecule type" value="Genomic_DNA"/>
</dbReference>